<dbReference type="AlphaFoldDB" id="A0A7S1B1W6"/>
<sequence length="518" mass="56736">MYIASNVVFALVTLSAVHRGVLSETELIQLQQNKSITLGGRSVGYTEIATQWPGVDREAELVVLSSLLSHDEVSQLLRVVQAEEFDEDTDSVDGLPTFEFYIEAHNSKGLARVEGKPDVDPDIFARRAGPRERLVEITAPIVERLTPFINEQYPGCKGRCHVCHSLVRRYLDGERRGHLMHFDIQALVTVVMGLNDHATDFTGGLFVSAGAARRFVPLQAGDAAVHQSDLLHGVQVTNGTRWSWIIWMQDSPTCSADPVQWHLEAAEEGDPVAQFLTASRYGLGRIQQRTKWMQRSAKKGFSRAACELGLAYRDGTGVKKNVQKAKMWLEKAMAASEPESFLNYGLLHLDAGEIDEAVHLFKKAAEAGVPGGAENLATAYSKGAGGLPKDLNLAASWYEAAGTAPSLYKRALVTKQMGYDDHSPEVMAWIRKAANAGHREACHFLARSPGSTKSDIVRCLSKHSDASSFMALADVFFRSGSAEDEIRGQAALRHAAALGSKEAQSYLNQVQTMKRSDL</sequence>
<evidence type="ECO:0000256" key="6">
    <source>
        <dbReference type="ARBA" id="ARBA00023004"/>
    </source>
</evidence>
<accession>A0A7S1B1W6</accession>
<feature type="domain" description="Fe2OG dioxygenase" evidence="11">
    <location>
        <begin position="161"/>
        <end position="250"/>
    </location>
</feature>
<dbReference type="PANTHER" id="PTHR11102:SF160">
    <property type="entry name" value="ERAD-ASSOCIATED E3 UBIQUITIN-PROTEIN LIGASE COMPONENT HRD3"/>
    <property type="match status" value="1"/>
</dbReference>
<evidence type="ECO:0000256" key="10">
    <source>
        <dbReference type="SAM" id="SignalP"/>
    </source>
</evidence>
<dbReference type="InterPro" id="IPR050767">
    <property type="entry name" value="Sel1_AlgK"/>
</dbReference>
<dbReference type="GO" id="GO:0005506">
    <property type="term" value="F:iron ion binding"/>
    <property type="evidence" value="ECO:0007669"/>
    <property type="project" value="InterPro"/>
</dbReference>
<dbReference type="PROSITE" id="PS51471">
    <property type="entry name" value="FE2OG_OXY"/>
    <property type="match status" value="1"/>
</dbReference>
<evidence type="ECO:0000256" key="4">
    <source>
        <dbReference type="ARBA" id="ARBA00022964"/>
    </source>
</evidence>
<evidence type="ECO:0000256" key="2">
    <source>
        <dbReference type="ARBA" id="ARBA00022723"/>
    </source>
</evidence>
<gene>
    <name evidence="12" type="ORF">NSCI0253_LOCUS46000</name>
</gene>
<keyword evidence="10" id="KW-0732">Signal</keyword>
<dbReference type="Gene3D" id="1.25.40.10">
    <property type="entry name" value="Tetratricopeptide repeat domain"/>
    <property type="match status" value="1"/>
</dbReference>
<evidence type="ECO:0000256" key="8">
    <source>
        <dbReference type="ARBA" id="ARBA00038101"/>
    </source>
</evidence>
<feature type="chain" id="PRO_5031326689" description="Fe2OG dioxygenase domain-containing protein" evidence="10">
    <location>
        <begin position="24"/>
        <end position="518"/>
    </location>
</feature>
<evidence type="ECO:0000313" key="12">
    <source>
        <dbReference type="EMBL" id="CAD8871643.1"/>
    </source>
</evidence>
<keyword evidence="4" id="KW-0223">Dioxygenase</keyword>
<keyword evidence="9" id="KW-0802">TPR repeat</keyword>
<dbReference type="InterPro" id="IPR006620">
    <property type="entry name" value="Pro_4_hyd_alph"/>
</dbReference>
<keyword evidence="5" id="KW-0560">Oxidoreductase</keyword>
<protein>
    <recommendedName>
        <fullName evidence="11">Fe2OG dioxygenase domain-containing protein</fullName>
    </recommendedName>
</protein>
<evidence type="ECO:0000256" key="7">
    <source>
        <dbReference type="ARBA" id="ARBA00023180"/>
    </source>
</evidence>
<keyword evidence="6" id="KW-0408">Iron</keyword>
<keyword evidence="2" id="KW-0479">Metal-binding</keyword>
<dbReference type="InterPro" id="IPR005123">
    <property type="entry name" value="Oxoglu/Fe-dep_dioxygenase_dom"/>
</dbReference>
<organism evidence="12">
    <name type="scientific">Noctiluca scintillans</name>
    <name type="common">Sea sparkle</name>
    <name type="synonym">Red tide dinoflagellate</name>
    <dbReference type="NCBI Taxonomy" id="2966"/>
    <lineage>
        <taxon>Eukaryota</taxon>
        <taxon>Sar</taxon>
        <taxon>Alveolata</taxon>
        <taxon>Dinophyceae</taxon>
        <taxon>Noctilucales</taxon>
        <taxon>Noctilucaceae</taxon>
        <taxon>Noctiluca</taxon>
    </lineage>
</organism>
<evidence type="ECO:0000256" key="5">
    <source>
        <dbReference type="ARBA" id="ARBA00023002"/>
    </source>
</evidence>
<dbReference type="InterPro" id="IPR006597">
    <property type="entry name" value="Sel1-like"/>
</dbReference>
<dbReference type="GO" id="GO:0016705">
    <property type="term" value="F:oxidoreductase activity, acting on paired donors, with incorporation or reduction of molecular oxygen"/>
    <property type="evidence" value="ECO:0007669"/>
    <property type="project" value="InterPro"/>
</dbReference>
<dbReference type="EMBL" id="HBFQ01064835">
    <property type="protein sequence ID" value="CAD8871643.1"/>
    <property type="molecule type" value="Transcribed_RNA"/>
</dbReference>
<keyword evidence="7" id="KW-0325">Glycoprotein</keyword>
<evidence type="ECO:0000256" key="3">
    <source>
        <dbReference type="ARBA" id="ARBA00022824"/>
    </source>
</evidence>
<dbReference type="Pfam" id="PF08238">
    <property type="entry name" value="Sel1"/>
    <property type="match status" value="4"/>
</dbReference>
<reference evidence="12" key="1">
    <citation type="submission" date="2021-01" db="EMBL/GenBank/DDBJ databases">
        <authorList>
            <person name="Corre E."/>
            <person name="Pelletier E."/>
            <person name="Niang G."/>
            <person name="Scheremetjew M."/>
            <person name="Finn R."/>
            <person name="Kale V."/>
            <person name="Holt S."/>
            <person name="Cochrane G."/>
            <person name="Meng A."/>
            <person name="Brown T."/>
            <person name="Cohen L."/>
        </authorList>
    </citation>
    <scope>NUCLEOTIDE SEQUENCE</scope>
</reference>
<dbReference type="GO" id="GO:0031418">
    <property type="term" value="F:L-ascorbic acid binding"/>
    <property type="evidence" value="ECO:0007669"/>
    <property type="project" value="InterPro"/>
</dbReference>
<dbReference type="InterPro" id="IPR019734">
    <property type="entry name" value="TPR_rpt"/>
</dbReference>
<evidence type="ECO:0000259" key="11">
    <source>
        <dbReference type="PROSITE" id="PS51471"/>
    </source>
</evidence>
<evidence type="ECO:0000256" key="9">
    <source>
        <dbReference type="PROSITE-ProRule" id="PRU00339"/>
    </source>
</evidence>
<comment type="similarity">
    <text evidence="8">Belongs to the sel-1 family.</text>
</comment>
<keyword evidence="3" id="KW-0256">Endoplasmic reticulum</keyword>
<dbReference type="InterPro" id="IPR011990">
    <property type="entry name" value="TPR-like_helical_dom_sf"/>
</dbReference>
<name>A0A7S1B1W6_NOCSC</name>
<feature type="signal peptide" evidence="10">
    <location>
        <begin position="1"/>
        <end position="23"/>
    </location>
</feature>
<proteinExistence type="inferred from homology"/>
<dbReference type="PROSITE" id="PS50005">
    <property type="entry name" value="TPR"/>
    <property type="match status" value="1"/>
</dbReference>
<dbReference type="SMART" id="SM00671">
    <property type="entry name" value="SEL1"/>
    <property type="match status" value="4"/>
</dbReference>
<dbReference type="Gene3D" id="2.60.120.620">
    <property type="entry name" value="q2cbj1_9rhob like domain"/>
    <property type="match status" value="1"/>
</dbReference>
<evidence type="ECO:0000256" key="1">
    <source>
        <dbReference type="ARBA" id="ARBA00001961"/>
    </source>
</evidence>
<dbReference type="SMART" id="SM00702">
    <property type="entry name" value="P4Hc"/>
    <property type="match status" value="1"/>
</dbReference>
<dbReference type="SUPFAM" id="SSF81901">
    <property type="entry name" value="HCP-like"/>
    <property type="match status" value="1"/>
</dbReference>
<dbReference type="PANTHER" id="PTHR11102">
    <property type="entry name" value="SEL-1-LIKE PROTEIN"/>
    <property type="match status" value="1"/>
</dbReference>
<dbReference type="GO" id="GO:0051213">
    <property type="term" value="F:dioxygenase activity"/>
    <property type="evidence" value="ECO:0007669"/>
    <property type="project" value="UniProtKB-KW"/>
</dbReference>
<feature type="repeat" description="TPR" evidence="9">
    <location>
        <begin position="338"/>
        <end position="371"/>
    </location>
</feature>
<comment type="cofactor">
    <cofactor evidence="1">
        <name>L-ascorbate</name>
        <dbReference type="ChEBI" id="CHEBI:38290"/>
    </cofactor>
</comment>